<dbReference type="GO" id="GO:0016301">
    <property type="term" value="F:kinase activity"/>
    <property type="evidence" value="ECO:0007669"/>
    <property type="project" value="UniProtKB-KW"/>
</dbReference>
<keyword evidence="3" id="KW-1185">Reference proteome</keyword>
<dbReference type="SUPFAM" id="SSF56784">
    <property type="entry name" value="HAD-like"/>
    <property type="match status" value="1"/>
</dbReference>
<evidence type="ECO:0000313" key="2">
    <source>
        <dbReference type="EMBL" id="AUE22805.1"/>
    </source>
</evidence>
<dbReference type="KEGG" id="vg:65110607"/>
<proteinExistence type="predicted"/>
<protein>
    <submittedName>
        <fullName evidence="2">Polynucleotide 5'-kinase and 3'-phosphatase</fullName>
    </submittedName>
</protein>
<dbReference type="GeneID" id="65110607"/>
<dbReference type="InterPro" id="IPR027417">
    <property type="entry name" value="P-loop_NTPase"/>
</dbReference>
<dbReference type="EMBL" id="MG250483">
    <property type="protein sequence ID" value="AUE22805.1"/>
    <property type="molecule type" value="Genomic_DNA"/>
</dbReference>
<sequence length="305" mass="34896">MPYIELTVGVSSSGKSTYAKSEVKKSRGLLVEVNRDNTRKSLFAVGGWGEYKFNNDRENLVSEINKAAVNAAVAAKKNVIISDTNLSPVYRKQWQEFAASVGYEYRELWFNVELDELLARNKTRGAWKLDPERVKAMHEQFVEQFNPEIHTSYVPDYAVETELYEPSTSLPSAVMFDTDGTTAHMHNRGPFEWDKVGQDLPKYNVINHAKDLKARGVTIINLSGRDGCCKGATAEWYKKVGMPCDFHFQREAGDQRPDDVIKKEIFFRDIAPKFNVLYAVDDRKKVVDMWRSIGLECWEVQESNF</sequence>
<dbReference type="Gene3D" id="3.40.50.300">
    <property type="entry name" value="P-loop containing nucleotide triphosphate hydrolases"/>
    <property type="match status" value="1"/>
</dbReference>
<organism evidence="2 3">
    <name type="scientific">Aeromonas phage Ah1</name>
    <dbReference type="NCBI Taxonomy" id="2053701"/>
    <lineage>
        <taxon>Viruses</taxon>
        <taxon>Duplodnaviria</taxon>
        <taxon>Heunggongvirae</taxon>
        <taxon>Uroviricota</taxon>
        <taxon>Caudoviricetes</taxon>
        <taxon>Pantevenvirales</taxon>
        <taxon>Straboviridae</taxon>
        <taxon>Cinqassovirus</taxon>
        <taxon>Cinqassovirus ah1</taxon>
    </lineage>
</organism>
<evidence type="ECO:0000259" key="1">
    <source>
        <dbReference type="Pfam" id="PF25109"/>
    </source>
</evidence>
<dbReference type="InterPro" id="IPR023214">
    <property type="entry name" value="HAD_sf"/>
</dbReference>
<dbReference type="Proteomes" id="UP000240934">
    <property type="component" value="Segment"/>
</dbReference>
<name>A0A2H4YFQ1_9CAUD</name>
<accession>A0A2H4YFQ1</accession>
<dbReference type="InterPro" id="IPR036412">
    <property type="entry name" value="HAD-like_sf"/>
</dbReference>
<dbReference type="Pfam" id="PF13671">
    <property type="entry name" value="AAA_33"/>
    <property type="match status" value="1"/>
</dbReference>
<dbReference type="SUPFAM" id="SSF52540">
    <property type="entry name" value="P-loop containing nucleoside triphosphate hydrolases"/>
    <property type="match status" value="1"/>
</dbReference>
<dbReference type="Pfam" id="PF25109">
    <property type="entry name" value="HAD_PNKP"/>
    <property type="match status" value="1"/>
</dbReference>
<reference evidence="2 3" key="1">
    <citation type="submission" date="2017-10" db="EMBL/GenBank/DDBJ databases">
        <title>Antibacterial composition for extension of chilled fish shelf life and decreasing of risk of food-borne infections, bacteriophage strains for its preparation.</title>
        <authorList>
            <person name="Zulkarneev E.R."/>
            <person name="Aleshkin A.V."/>
            <person name="Rubalsky O.V."/>
            <person name="Kiseleva I.A."/>
            <person name="Rubalskii E.O."/>
            <person name="Lebedev S.N."/>
        </authorList>
    </citation>
    <scope>NUCLEOTIDE SEQUENCE [LARGE SCALE GENOMIC DNA]</scope>
</reference>
<evidence type="ECO:0000313" key="3">
    <source>
        <dbReference type="Proteomes" id="UP000240934"/>
    </source>
</evidence>
<keyword evidence="2" id="KW-0808">Transferase</keyword>
<dbReference type="Gene3D" id="3.40.50.1000">
    <property type="entry name" value="HAD superfamily/HAD-like"/>
    <property type="match status" value="1"/>
</dbReference>
<dbReference type="InterPro" id="IPR056782">
    <property type="entry name" value="HAD_PNKP"/>
</dbReference>
<feature type="domain" description="Polynucleotide kinase PNKP phosphatase" evidence="1">
    <location>
        <begin position="171"/>
        <end position="305"/>
    </location>
</feature>
<gene>
    <name evidence="2" type="primary">pseT</name>
    <name evidence="2" type="ORF">Ah1_00287</name>
</gene>
<dbReference type="RefSeq" id="YP_010093016.1">
    <property type="nucleotide sequence ID" value="NC_055733.1"/>
</dbReference>
<keyword evidence="2" id="KW-0418">Kinase</keyword>